<keyword evidence="1" id="KW-1133">Transmembrane helix</keyword>
<organism evidence="2 3">
    <name type="scientific">Streptomyces gibsoniae</name>
    <dbReference type="NCBI Taxonomy" id="3075529"/>
    <lineage>
        <taxon>Bacteria</taxon>
        <taxon>Bacillati</taxon>
        <taxon>Actinomycetota</taxon>
        <taxon>Actinomycetes</taxon>
        <taxon>Kitasatosporales</taxon>
        <taxon>Streptomycetaceae</taxon>
        <taxon>Streptomyces</taxon>
    </lineage>
</organism>
<keyword evidence="3" id="KW-1185">Reference proteome</keyword>
<reference evidence="3" key="1">
    <citation type="submission" date="2023-07" db="EMBL/GenBank/DDBJ databases">
        <title>30 novel species of actinomycetes from the DSMZ collection.</title>
        <authorList>
            <person name="Nouioui I."/>
        </authorList>
    </citation>
    <scope>NUCLEOTIDE SEQUENCE [LARGE SCALE GENOMIC DNA]</scope>
    <source>
        <strain evidence="3">DSM 41699</strain>
    </source>
</reference>
<comment type="caution">
    <text evidence="2">The sequence shown here is derived from an EMBL/GenBank/DDBJ whole genome shotgun (WGS) entry which is preliminary data.</text>
</comment>
<name>A0ABU2U2C4_9ACTN</name>
<gene>
    <name evidence="2" type="ORF">RM764_31000</name>
</gene>
<evidence type="ECO:0000313" key="3">
    <source>
        <dbReference type="Proteomes" id="UP001183809"/>
    </source>
</evidence>
<feature type="transmembrane region" description="Helical" evidence="1">
    <location>
        <begin position="56"/>
        <end position="75"/>
    </location>
</feature>
<sequence length="150" mass="16146">MLRPRRSVPAPGYKDDADTAPRLKKVQVTIGAACRSRGSSVVTLGLRRRWRVMKKIITSAVLAAFVFVLGGTAHADDPMPNVTGENLAIAYGILHYDHSIKVKDVSGAGRHVLWLRNWKVCRQSPAAGSSKANTAITLGAVKTKESCPAI</sequence>
<dbReference type="EMBL" id="JAVREY010000052">
    <property type="protein sequence ID" value="MDT0467375.1"/>
    <property type="molecule type" value="Genomic_DNA"/>
</dbReference>
<protein>
    <submittedName>
        <fullName evidence="2">PASTA domain-containing protein</fullName>
    </submittedName>
</protein>
<dbReference type="Proteomes" id="UP001183809">
    <property type="component" value="Unassembled WGS sequence"/>
</dbReference>
<keyword evidence="1" id="KW-0812">Transmembrane</keyword>
<keyword evidence="1" id="KW-0472">Membrane</keyword>
<evidence type="ECO:0000256" key="1">
    <source>
        <dbReference type="SAM" id="Phobius"/>
    </source>
</evidence>
<proteinExistence type="predicted"/>
<evidence type="ECO:0000313" key="2">
    <source>
        <dbReference type="EMBL" id="MDT0467375.1"/>
    </source>
</evidence>
<accession>A0ABU2U2C4</accession>